<evidence type="ECO:0000256" key="9">
    <source>
        <dbReference type="ARBA" id="ARBA00023004"/>
    </source>
</evidence>
<comment type="subunit">
    <text evidence="4">Homodimer.</text>
</comment>
<evidence type="ECO:0000256" key="6">
    <source>
        <dbReference type="ARBA" id="ARBA00022723"/>
    </source>
</evidence>
<evidence type="ECO:0000256" key="3">
    <source>
        <dbReference type="ARBA" id="ARBA00009406"/>
    </source>
</evidence>
<dbReference type="InterPro" id="IPR015168">
    <property type="entry name" value="SsuA/THI5"/>
</dbReference>
<evidence type="ECO:0000256" key="1">
    <source>
        <dbReference type="ARBA" id="ARBA00003469"/>
    </source>
</evidence>
<evidence type="ECO:0000256" key="2">
    <source>
        <dbReference type="ARBA" id="ARBA00004948"/>
    </source>
</evidence>
<comment type="caution">
    <text evidence="14">The sequence shown here is derived from an EMBL/GenBank/DDBJ whole genome shotgun (WGS) entry which is preliminary data.</text>
</comment>
<dbReference type="InterPro" id="IPR027939">
    <property type="entry name" value="NMT1/THI5"/>
</dbReference>
<gene>
    <name evidence="14" type="ORF">Dac01nite_19840</name>
</gene>
<keyword evidence="12" id="KW-0732">Signal</keyword>
<evidence type="ECO:0000313" key="15">
    <source>
        <dbReference type="Proteomes" id="UP000652354"/>
    </source>
</evidence>
<keyword evidence="6" id="KW-0479">Metal-binding</keyword>
<dbReference type="Pfam" id="PF09084">
    <property type="entry name" value="NMT1"/>
    <property type="match status" value="1"/>
</dbReference>
<feature type="domain" description="SsuA/THI5-like" evidence="13">
    <location>
        <begin position="68"/>
        <end position="277"/>
    </location>
</feature>
<proteinExistence type="inferred from homology"/>
<comment type="function">
    <text evidence="1">Responsible for the formation of the pyrimidine heterocycle in the thiamine biosynthesis pathway. Catalyzes the formation of hydroxymethylpyrimidine phosphate (HMP-P) from histidine and pyridoxal phosphate (PLP). The protein uses PLP and the active site histidine to form HMP-P, generating an inactive enzyme. The enzyme can only undergo a single turnover, which suggests it is a suicide enzyme.</text>
</comment>
<keyword evidence="5" id="KW-0808">Transferase</keyword>
<feature type="signal peptide" evidence="12">
    <location>
        <begin position="1"/>
        <end position="29"/>
    </location>
</feature>
<keyword evidence="8" id="KW-0784">Thiamine biosynthesis</keyword>
<comment type="similarity">
    <text evidence="3">Belongs to the NMT1/THI5 family.</text>
</comment>
<comment type="pathway">
    <text evidence="2">Cofactor biosynthesis; thiamine diphosphate biosynthesis.</text>
</comment>
<sequence>MSLLPQTFGSTAKKVAAAATATAAALALAACSSGEDAASEPTATDGGETTEAMESFGELTVQLSWIKNEEFAGEFFADSKGYYTEAGFETVNLIPGPSTGVAELVSGQVDVALSDAVSIGSGIGNEGAPLKIIGATYQKNPFTVLSLADGGDIATPEDMIGKRIGVQDSNTALFMALLAANGISEDDLEIVPVQYDPAPLISGEVDGFIAYLTNESLTVAAEGYETTNLPFADNGLPFVAETFTVTDDAIANDREMLKAFLVAEIKGWTDAVLDPAEGSRLAVEEYGVDLGLNPEVSLQGSITQSEELVVSDETAENGLFTISEALQTETIASLEGAGISVAADQLFDMSLLAEVYEEYPELVDYAG</sequence>
<protein>
    <recommendedName>
        <fullName evidence="10">Thiamine pyrimidine synthase</fullName>
    </recommendedName>
</protein>
<dbReference type="AlphaFoldDB" id="A0A919Q4X2"/>
<evidence type="ECO:0000256" key="4">
    <source>
        <dbReference type="ARBA" id="ARBA00011738"/>
    </source>
</evidence>
<reference evidence="14" key="1">
    <citation type="submission" date="2021-01" db="EMBL/GenBank/DDBJ databases">
        <title>Whole genome shotgun sequence of Demequina activiva NBRC 110675.</title>
        <authorList>
            <person name="Komaki H."/>
            <person name="Tamura T."/>
        </authorList>
    </citation>
    <scope>NUCLEOTIDE SEQUENCE</scope>
    <source>
        <strain evidence="14">NBRC 110675</strain>
    </source>
</reference>
<evidence type="ECO:0000256" key="7">
    <source>
        <dbReference type="ARBA" id="ARBA00022898"/>
    </source>
</evidence>
<feature type="chain" id="PRO_5039190358" description="Thiamine pyrimidine synthase" evidence="12">
    <location>
        <begin position="30"/>
        <end position="367"/>
    </location>
</feature>
<comment type="catalytic activity">
    <reaction evidence="11">
        <text>N(6)-(pyridoxal phosphate)-L-lysyl-[4-amino-5-hydroxymethyl-2-methylpyrimidine phosphate synthase] + L-histidyl-[4-amino-5-hydroxymethyl-2-methylpyrimidine phosphate synthase] + 2 Fe(3+) + 4 H2O = L-lysyl-[4-amino-5-hydroxymethyl-2-methylpyrimidine phosphate synthase] + (2S)-2-amino-5-hydroxy-4-oxopentanoyl-[4-amino-5-hydroxymethyl-2-methylpyrimidine phosphate synthase] + 4-amino-2-methyl-5-(phosphooxymethyl)pyrimidine + 3-oxopropanoate + 2 Fe(2+) + 2 H(+)</text>
        <dbReference type="Rhea" id="RHEA:65756"/>
        <dbReference type="Rhea" id="RHEA-COMP:16892"/>
        <dbReference type="Rhea" id="RHEA-COMP:16893"/>
        <dbReference type="Rhea" id="RHEA-COMP:16894"/>
        <dbReference type="Rhea" id="RHEA-COMP:16895"/>
        <dbReference type="ChEBI" id="CHEBI:15377"/>
        <dbReference type="ChEBI" id="CHEBI:15378"/>
        <dbReference type="ChEBI" id="CHEBI:29033"/>
        <dbReference type="ChEBI" id="CHEBI:29034"/>
        <dbReference type="ChEBI" id="CHEBI:29969"/>
        <dbReference type="ChEBI" id="CHEBI:29979"/>
        <dbReference type="ChEBI" id="CHEBI:33190"/>
        <dbReference type="ChEBI" id="CHEBI:58354"/>
        <dbReference type="ChEBI" id="CHEBI:143915"/>
        <dbReference type="ChEBI" id="CHEBI:157692"/>
    </reaction>
    <physiologicalReaction direction="left-to-right" evidence="11">
        <dbReference type="Rhea" id="RHEA:65757"/>
    </physiologicalReaction>
</comment>
<evidence type="ECO:0000256" key="11">
    <source>
        <dbReference type="ARBA" id="ARBA00048179"/>
    </source>
</evidence>
<dbReference type="Gene3D" id="3.40.190.10">
    <property type="entry name" value="Periplasmic binding protein-like II"/>
    <property type="match status" value="2"/>
</dbReference>
<evidence type="ECO:0000259" key="13">
    <source>
        <dbReference type="Pfam" id="PF09084"/>
    </source>
</evidence>
<dbReference type="SUPFAM" id="SSF53850">
    <property type="entry name" value="Periplasmic binding protein-like II"/>
    <property type="match status" value="1"/>
</dbReference>
<evidence type="ECO:0000256" key="12">
    <source>
        <dbReference type="SAM" id="SignalP"/>
    </source>
</evidence>
<dbReference type="PANTHER" id="PTHR31528:SF1">
    <property type="entry name" value="4-AMINO-5-HYDROXYMETHYL-2-METHYLPYRIMIDINE PHOSPHATE SYNTHASE THI11-RELATED"/>
    <property type="match status" value="1"/>
</dbReference>
<evidence type="ECO:0000256" key="8">
    <source>
        <dbReference type="ARBA" id="ARBA00022977"/>
    </source>
</evidence>
<keyword evidence="15" id="KW-1185">Reference proteome</keyword>
<dbReference type="RefSeq" id="WP_203656517.1">
    <property type="nucleotide sequence ID" value="NZ_BONR01000004.1"/>
</dbReference>
<dbReference type="EMBL" id="BONR01000004">
    <property type="protein sequence ID" value="GIG55232.1"/>
    <property type="molecule type" value="Genomic_DNA"/>
</dbReference>
<organism evidence="14 15">
    <name type="scientific">Demequina activiva</name>
    <dbReference type="NCBI Taxonomy" id="1582364"/>
    <lineage>
        <taxon>Bacteria</taxon>
        <taxon>Bacillati</taxon>
        <taxon>Actinomycetota</taxon>
        <taxon>Actinomycetes</taxon>
        <taxon>Micrococcales</taxon>
        <taxon>Demequinaceae</taxon>
        <taxon>Demequina</taxon>
    </lineage>
</organism>
<keyword evidence="9" id="KW-0408">Iron</keyword>
<evidence type="ECO:0000256" key="5">
    <source>
        <dbReference type="ARBA" id="ARBA00022679"/>
    </source>
</evidence>
<evidence type="ECO:0000313" key="14">
    <source>
        <dbReference type="EMBL" id="GIG55232.1"/>
    </source>
</evidence>
<dbReference type="GO" id="GO:0009228">
    <property type="term" value="P:thiamine biosynthetic process"/>
    <property type="evidence" value="ECO:0007669"/>
    <property type="project" value="UniProtKB-KW"/>
</dbReference>
<evidence type="ECO:0000256" key="10">
    <source>
        <dbReference type="ARBA" id="ARBA00033171"/>
    </source>
</evidence>
<name>A0A919Q4X2_9MICO</name>
<keyword evidence="7" id="KW-0663">Pyridoxal phosphate</keyword>
<dbReference type="GO" id="GO:0016740">
    <property type="term" value="F:transferase activity"/>
    <property type="evidence" value="ECO:0007669"/>
    <property type="project" value="UniProtKB-KW"/>
</dbReference>
<dbReference type="GO" id="GO:0046872">
    <property type="term" value="F:metal ion binding"/>
    <property type="evidence" value="ECO:0007669"/>
    <property type="project" value="UniProtKB-KW"/>
</dbReference>
<dbReference type="Proteomes" id="UP000652354">
    <property type="component" value="Unassembled WGS sequence"/>
</dbReference>
<dbReference type="PANTHER" id="PTHR31528">
    <property type="entry name" value="4-AMINO-5-HYDROXYMETHYL-2-METHYLPYRIMIDINE PHOSPHATE SYNTHASE THI11-RELATED"/>
    <property type="match status" value="1"/>
</dbReference>
<accession>A0A919Q4X2</accession>